<comment type="caution">
    <text evidence="2">The sequence shown here is derived from an EMBL/GenBank/DDBJ whole genome shotgun (WGS) entry which is preliminary data.</text>
</comment>
<feature type="domain" description="AAA-ATPase-like" evidence="1">
    <location>
        <begin position="7"/>
        <end position="228"/>
    </location>
</feature>
<dbReference type="SUPFAM" id="SSF52540">
    <property type="entry name" value="P-loop containing nucleoside triphosphate hydrolases"/>
    <property type="match status" value="1"/>
</dbReference>
<accession>A0A9D1ETL2</accession>
<gene>
    <name evidence="2" type="ORF">IAB44_07785</name>
</gene>
<dbReference type="Proteomes" id="UP000823935">
    <property type="component" value="Unassembled WGS sequence"/>
</dbReference>
<reference evidence="2" key="1">
    <citation type="submission" date="2020-10" db="EMBL/GenBank/DDBJ databases">
        <authorList>
            <person name="Gilroy R."/>
        </authorList>
    </citation>
    <scope>NUCLEOTIDE SEQUENCE</scope>
    <source>
        <strain evidence="2">CHK190-19873</strain>
    </source>
</reference>
<evidence type="ECO:0000313" key="2">
    <source>
        <dbReference type="EMBL" id="HIS31431.1"/>
    </source>
</evidence>
<reference evidence="2" key="2">
    <citation type="journal article" date="2021" name="PeerJ">
        <title>Extensive microbial diversity within the chicken gut microbiome revealed by metagenomics and culture.</title>
        <authorList>
            <person name="Gilroy R."/>
            <person name="Ravi A."/>
            <person name="Getino M."/>
            <person name="Pursley I."/>
            <person name="Horton D.L."/>
            <person name="Alikhan N.F."/>
            <person name="Baker D."/>
            <person name="Gharbi K."/>
            <person name="Hall N."/>
            <person name="Watson M."/>
            <person name="Adriaenssens E.M."/>
            <person name="Foster-Nyarko E."/>
            <person name="Jarju S."/>
            <person name="Secka A."/>
            <person name="Antonio M."/>
            <person name="Oren A."/>
            <person name="Chaudhuri R.R."/>
            <person name="La Ragione R."/>
            <person name="Hildebrand F."/>
            <person name="Pallen M.J."/>
        </authorList>
    </citation>
    <scope>NUCLEOTIDE SEQUENCE</scope>
    <source>
        <strain evidence="2">CHK190-19873</strain>
    </source>
</reference>
<sequence>MARSTGIGLQDFAEIQKKNVFYVDKTDFIREWWEAKDKVTLITRPRRFGKTLTMSMVEQFFSVDYAGVDFFKKMSIWKEEEYRQLQGTYPVISLTFSSVKENSFAEAKKKINKMIWMLCQRFRFLAESGCLSPEEKQEFGRITDQMADYEASLSIQRLSYYLWKYYGKNVIILLDEYDTPMQEAYVKGYWHELTDYIRNLFNETFKNNPYLERAIMTGITRISWESIFSDLNHLEVVTTTSEKYADKFVRLESMMG</sequence>
<name>A0A9D1ETL2_9FIRM</name>
<dbReference type="AlphaFoldDB" id="A0A9D1ETL2"/>
<dbReference type="PANTHER" id="PTHR34825">
    <property type="entry name" value="CONSERVED PROTEIN, WITH A WEAK D-GALACTARATE DEHYDRATASE/ALTRONATE HYDROLASE DOMAIN"/>
    <property type="match status" value="1"/>
</dbReference>
<protein>
    <submittedName>
        <fullName evidence="2">AAA family ATPase</fullName>
    </submittedName>
</protein>
<dbReference type="InterPro" id="IPR018631">
    <property type="entry name" value="AAA-ATPase-like_dom"/>
</dbReference>
<proteinExistence type="predicted"/>
<dbReference type="PANTHER" id="PTHR34825:SF1">
    <property type="entry name" value="AAA-ATPASE-LIKE DOMAIN-CONTAINING PROTEIN"/>
    <property type="match status" value="1"/>
</dbReference>
<dbReference type="Pfam" id="PF09820">
    <property type="entry name" value="AAA-ATPase_like"/>
    <property type="match status" value="1"/>
</dbReference>
<evidence type="ECO:0000313" key="3">
    <source>
        <dbReference type="Proteomes" id="UP000823935"/>
    </source>
</evidence>
<dbReference type="InterPro" id="IPR027417">
    <property type="entry name" value="P-loop_NTPase"/>
</dbReference>
<dbReference type="EMBL" id="DVIQ01000040">
    <property type="protein sequence ID" value="HIS31431.1"/>
    <property type="molecule type" value="Genomic_DNA"/>
</dbReference>
<evidence type="ECO:0000259" key="1">
    <source>
        <dbReference type="Pfam" id="PF09820"/>
    </source>
</evidence>
<organism evidence="2 3">
    <name type="scientific">Candidatus Limivivens intestinipullorum</name>
    <dbReference type="NCBI Taxonomy" id="2840858"/>
    <lineage>
        <taxon>Bacteria</taxon>
        <taxon>Bacillati</taxon>
        <taxon>Bacillota</taxon>
        <taxon>Clostridia</taxon>
        <taxon>Lachnospirales</taxon>
        <taxon>Lachnospiraceae</taxon>
        <taxon>Lachnospiraceae incertae sedis</taxon>
        <taxon>Candidatus Limivivens</taxon>
    </lineage>
</organism>